<organism evidence="14 15">
    <name type="scientific">Amycolatopsis sacchari</name>
    <dbReference type="NCBI Taxonomy" id="115433"/>
    <lineage>
        <taxon>Bacteria</taxon>
        <taxon>Bacillati</taxon>
        <taxon>Actinomycetota</taxon>
        <taxon>Actinomycetes</taxon>
        <taxon>Pseudonocardiales</taxon>
        <taxon>Pseudonocardiaceae</taxon>
        <taxon>Amycolatopsis</taxon>
    </lineage>
</organism>
<dbReference type="InterPro" id="IPR013780">
    <property type="entry name" value="Glyco_hydro_b"/>
</dbReference>
<dbReference type="FunFam" id="2.60.40.1180:FF:000008">
    <property type="entry name" value="Alpha-galactosidase"/>
    <property type="match status" value="1"/>
</dbReference>
<keyword evidence="3" id="KW-0964">Secreted</keyword>
<keyword evidence="4 12" id="KW-0732">Signal</keyword>
<evidence type="ECO:0000313" key="15">
    <source>
        <dbReference type="Proteomes" id="UP000199025"/>
    </source>
</evidence>
<keyword evidence="7" id="KW-0325">Glycoprotein</keyword>
<dbReference type="InterPro" id="IPR008979">
    <property type="entry name" value="Galactose-bd-like_sf"/>
</dbReference>
<dbReference type="Gene3D" id="3.20.20.70">
    <property type="entry name" value="Aldolase class I"/>
    <property type="match status" value="1"/>
</dbReference>
<keyword evidence="10" id="KW-0624">Polysaccharide degradation</keyword>
<feature type="signal peptide" evidence="12">
    <location>
        <begin position="1"/>
        <end position="28"/>
    </location>
</feature>
<dbReference type="GO" id="GO:0005576">
    <property type="term" value="C:extracellular region"/>
    <property type="evidence" value="ECO:0007669"/>
    <property type="project" value="UniProtKB-SubCell"/>
</dbReference>
<dbReference type="EC" id="3.2.1.22" evidence="11"/>
<evidence type="ECO:0000256" key="1">
    <source>
        <dbReference type="ARBA" id="ARBA00004613"/>
    </source>
</evidence>
<dbReference type="PROSITE" id="PS00512">
    <property type="entry name" value="ALPHA_GALACTOSIDASE"/>
    <property type="match status" value="1"/>
</dbReference>
<name>A0A1I3M156_9PSEU</name>
<accession>A0A1I3M156</accession>
<dbReference type="SMART" id="SM00776">
    <property type="entry name" value="NPCBM"/>
    <property type="match status" value="1"/>
</dbReference>
<feature type="chain" id="PRO_5011510032" description="Alpha-galactosidase" evidence="12">
    <location>
        <begin position="29"/>
        <end position="646"/>
    </location>
</feature>
<keyword evidence="15" id="KW-1185">Reference proteome</keyword>
<evidence type="ECO:0000259" key="13">
    <source>
        <dbReference type="SMART" id="SM00776"/>
    </source>
</evidence>
<comment type="catalytic activity">
    <reaction evidence="11">
        <text>Hydrolysis of terminal, non-reducing alpha-D-galactose residues in alpha-D-galactosides, including galactose oligosaccharides, galactomannans and galactolipids.</text>
        <dbReference type="EC" id="3.2.1.22"/>
    </reaction>
</comment>
<evidence type="ECO:0000256" key="10">
    <source>
        <dbReference type="ARBA" id="ARBA00023326"/>
    </source>
</evidence>
<comment type="subcellular location">
    <subcellularLocation>
        <location evidence="1">Secreted</location>
    </subcellularLocation>
</comment>
<sequence length="646" mass="69052">MFARFVRWGTAALSGIALVLVPAHPASAAPPRATTPPMGWNDWNSFRCGITETIVKETADALVRTGLRDAGYRYVNVDDCWASARDTEGHLTADPVTFPSGMAALASYVHARGLRFGIYTAAGAKTCEGRPASGGHYEQDARDFADWGVDYVKLDWCGAQGDPYQLTTRFRAALDATGRSVVLGVSRHGNPWTWPSRPADLWRTSADIDDQWSSLLRNTEEETGLSTRAGRGQGWNDPDMLQIGNGGMSAEEYRAHLSLWSVLAAPLLMGNDVRTADRETLDILGNREVIAVDQDPLGLPGDRLGSDGDREVWTRRLAGGDVAVALFNRGATSTEIRTDARAVGLPQSPGYVLRDLWQHTSTSTVGGISAQVPPHGVVLFRVSVSPMWIEPQVTLSTDTGFVEDTPVTVSVRNESAFPVPVEQVGLAAPAGWRVRLLRQDGVVSVAGRPVTARFEVLPPPGATHAALELTGGKYRSAAQVVVPPAPPAGDVALSGHPRLQTDNGWYLPMKVDHSFGADDFCGDCAGGTLTLGGRQFATGLGTYASAQVAYYLGGRCGTFETTAGVDDEVLGITWPGPHNVKGTARFLAYGDGRLLFDSGLRRAGGPPASAVLDVRGVRELKLVNHSGGDGNFADHADWAAMRVRCR</sequence>
<evidence type="ECO:0000256" key="3">
    <source>
        <dbReference type="ARBA" id="ARBA00022525"/>
    </source>
</evidence>
<dbReference type="STRING" id="115433.SAMN05421835_102135"/>
<keyword evidence="5 11" id="KW-0378">Hydrolase</keyword>
<dbReference type="PANTHER" id="PTHR11452">
    <property type="entry name" value="ALPHA-GALACTOSIDASE/ALPHA-N-ACETYLGALACTOSAMINIDASE"/>
    <property type="match status" value="1"/>
</dbReference>
<dbReference type="EMBL" id="FORP01000002">
    <property type="protein sequence ID" value="SFI90744.1"/>
    <property type="molecule type" value="Genomic_DNA"/>
</dbReference>
<evidence type="ECO:0000256" key="8">
    <source>
        <dbReference type="ARBA" id="ARBA00023277"/>
    </source>
</evidence>
<gene>
    <name evidence="14" type="ORF">SAMN05421835_102135</name>
</gene>
<evidence type="ECO:0000256" key="7">
    <source>
        <dbReference type="ARBA" id="ARBA00023180"/>
    </source>
</evidence>
<dbReference type="SUPFAM" id="SSF51445">
    <property type="entry name" value="(Trans)glycosidases"/>
    <property type="match status" value="1"/>
</dbReference>
<evidence type="ECO:0000256" key="5">
    <source>
        <dbReference type="ARBA" id="ARBA00022801"/>
    </source>
</evidence>
<evidence type="ECO:0000256" key="9">
    <source>
        <dbReference type="ARBA" id="ARBA00023295"/>
    </source>
</evidence>
<evidence type="ECO:0000256" key="12">
    <source>
        <dbReference type="SAM" id="SignalP"/>
    </source>
</evidence>
<evidence type="ECO:0000256" key="2">
    <source>
        <dbReference type="ARBA" id="ARBA00009743"/>
    </source>
</evidence>
<dbReference type="GO" id="GO:0000272">
    <property type="term" value="P:polysaccharide catabolic process"/>
    <property type="evidence" value="ECO:0007669"/>
    <property type="project" value="UniProtKB-KW"/>
</dbReference>
<dbReference type="InterPro" id="IPR002241">
    <property type="entry name" value="Glyco_hydro_27"/>
</dbReference>
<evidence type="ECO:0000256" key="6">
    <source>
        <dbReference type="ARBA" id="ARBA00023157"/>
    </source>
</evidence>
<dbReference type="PANTHER" id="PTHR11452:SF75">
    <property type="entry name" value="ALPHA-GALACTOSIDASE MEL1"/>
    <property type="match status" value="1"/>
</dbReference>
<evidence type="ECO:0000256" key="11">
    <source>
        <dbReference type="RuleBase" id="RU361168"/>
    </source>
</evidence>
<dbReference type="InterPro" id="IPR000111">
    <property type="entry name" value="Glyco_hydro_27/36_CS"/>
</dbReference>
<protein>
    <recommendedName>
        <fullName evidence="11">Alpha-galactosidase</fullName>
        <ecNumber evidence="11">3.2.1.22</ecNumber>
    </recommendedName>
    <alternativeName>
        <fullName evidence="11">Melibiase</fullName>
    </alternativeName>
</protein>
<dbReference type="PRINTS" id="PR00740">
    <property type="entry name" value="GLHYDRLASE27"/>
</dbReference>
<dbReference type="Pfam" id="PF08305">
    <property type="entry name" value="NPCBM"/>
    <property type="match status" value="1"/>
</dbReference>
<keyword evidence="9 11" id="KW-0326">Glycosidase</keyword>
<keyword evidence="8" id="KW-0119">Carbohydrate metabolism</keyword>
<dbReference type="Gene3D" id="2.60.120.1060">
    <property type="entry name" value="NPCBM/NEW2 domain"/>
    <property type="match status" value="1"/>
</dbReference>
<dbReference type="SUPFAM" id="SSF49785">
    <property type="entry name" value="Galactose-binding domain-like"/>
    <property type="match status" value="1"/>
</dbReference>
<evidence type="ECO:0000313" key="14">
    <source>
        <dbReference type="EMBL" id="SFI90744.1"/>
    </source>
</evidence>
<feature type="domain" description="Glycosyl hydrolase family 98 putative carbohydrate-binding module" evidence="13">
    <location>
        <begin position="487"/>
        <end position="645"/>
    </location>
</feature>
<dbReference type="RefSeq" id="WP_091504480.1">
    <property type="nucleotide sequence ID" value="NZ_CBDRCA010000004.1"/>
</dbReference>
<dbReference type="InterPro" id="IPR013222">
    <property type="entry name" value="Glyco_hyd_98_carb-bd"/>
</dbReference>
<dbReference type="InterPro" id="IPR013785">
    <property type="entry name" value="Aldolase_TIM"/>
</dbReference>
<dbReference type="CDD" id="cd14792">
    <property type="entry name" value="GH27"/>
    <property type="match status" value="1"/>
</dbReference>
<evidence type="ECO:0000256" key="4">
    <source>
        <dbReference type="ARBA" id="ARBA00022729"/>
    </source>
</evidence>
<dbReference type="OrthoDB" id="9807519at2"/>
<dbReference type="InterPro" id="IPR017853">
    <property type="entry name" value="GH"/>
</dbReference>
<comment type="similarity">
    <text evidence="2 11">Belongs to the glycosyl hydrolase 27 family.</text>
</comment>
<dbReference type="InterPro" id="IPR038637">
    <property type="entry name" value="NPCBM_sf"/>
</dbReference>
<dbReference type="Pfam" id="PF16499">
    <property type="entry name" value="Melibiase_2"/>
    <property type="match status" value="1"/>
</dbReference>
<dbReference type="Pfam" id="PF17801">
    <property type="entry name" value="Melibiase_C"/>
    <property type="match status" value="1"/>
</dbReference>
<dbReference type="GO" id="GO:0004557">
    <property type="term" value="F:alpha-galactosidase activity"/>
    <property type="evidence" value="ECO:0007669"/>
    <property type="project" value="UniProtKB-EC"/>
</dbReference>
<proteinExistence type="inferred from homology"/>
<dbReference type="AlphaFoldDB" id="A0A1I3M156"/>
<dbReference type="FunFam" id="3.20.20.70:FF:000197">
    <property type="entry name" value="Alpha-galactosidase"/>
    <property type="match status" value="1"/>
</dbReference>
<keyword evidence="6 11" id="KW-1015">Disulfide bond</keyword>
<dbReference type="Gene3D" id="2.60.40.1180">
    <property type="entry name" value="Golgi alpha-mannosidase II"/>
    <property type="match status" value="1"/>
</dbReference>
<dbReference type="Proteomes" id="UP000199025">
    <property type="component" value="Unassembled WGS sequence"/>
</dbReference>
<reference evidence="14 15" key="1">
    <citation type="submission" date="2016-10" db="EMBL/GenBank/DDBJ databases">
        <authorList>
            <person name="de Groot N.N."/>
        </authorList>
    </citation>
    <scope>NUCLEOTIDE SEQUENCE [LARGE SCALE GENOMIC DNA]</scope>
    <source>
        <strain evidence="14 15">DSM 44468</strain>
    </source>
</reference>
<dbReference type="SUPFAM" id="SSF51011">
    <property type="entry name" value="Glycosyl hydrolase domain"/>
    <property type="match status" value="1"/>
</dbReference>
<dbReference type="InterPro" id="IPR041233">
    <property type="entry name" value="Melibiase_C"/>
</dbReference>